<accession>A0A0L6JWK0</accession>
<reference evidence="3" key="1">
    <citation type="submission" date="2015-07" db="EMBL/GenBank/DDBJ databases">
        <title>Near-Complete Genome Sequence of the Cellulolytic Bacterium Bacteroides (Pseudobacteroides) cellulosolvens ATCC 35603.</title>
        <authorList>
            <person name="Dassa B."/>
            <person name="Utturkar S.M."/>
            <person name="Klingeman D.M."/>
            <person name="Hurt R.A."/>
            <person name="Keller M."/>
            <person name="Xu J."/>
            <person name="Reddy Y.H.K."/>
            <person name="Borovok I."/>
            <person name="Grinberg I.R."/>
            <person name="Lamed R."/>
            <person name="Zhivin O."/>
            <person name="Bayer E.A."/>
            <person name="Brown S.D."/>
        </authorList>
    </citation>
    <scope>NUCLEOTIDE SEQUENCE [LARGE SCALE GENOMIC DNA]</scope>
    <source>
        <strain evidence="3">DSM 2933</strain>
    </source>
</reference>
<proteinExistence type="predicted"/>
<name>A0A0L6JWK0_9FIRM</name>
<dbReference type="EMBL" id="LGTC01000001">
    <property type="protein sequence ID" value="KNY30213.1"/>
    <property type="molecule type" value="Genomic_DNA"/>
</dbReference>
<dbReference type="STRING" id="398512.Bccel_5490"/>
<sequence length="168" mass="18852">MHTKKILKVRPGHLANFSGGAGYMPMVVIFSVFITFISTIISNIIVYNVSKKISQGKIHDIEKQKKVELSSILLYTNWHIRICLVIALIEAIPLLIFGYSAIYSQDKVRYIFPAIMLSVGPVIGFLISTWVLIKMILTQGLKKFQTIISIGIYIAVTLLLTAIGWIQL</sequence>
<feature type="transmembrane region" description="Helical" evidence="1">
    <location>
        <begin position="23"/>
        <end position="47"/>
    </location>
</feature>
<keyword evidence="1" id="KW-1133">Transmembrane helix</keyword>
<dbReference type="RefSeq" id="WP_036944907.1">
    <property type="nucleotide sequence ID" value="NZ_JQKC01000038.1"/>
</dbReference>
<feature type="transmembrane region" description="Helical" evidence="1">
    <location>
        <begin position="144"/>
        <end position="166"/>
    </location>
</feature>
<keyword evidence="1" id="KW-0472">Membrane</keyword>
<evidence type="ECO:0000256" key="1">
    <source>
        <dbReference type="SAM" id="Phobius"/>
    </source>
</evidence>
<dbReference type="Proteomes" id="UP000036923">
    <property type="component" value="Unassembled WGS sequence"/>
</dbReference>
<feature type="transmembrane region" description="Helical" evidence="1">
    <location>
        <begin position="110"/>
        <end position="132"/>
    </location>
</feature>
<organism evidence="2 3">
    <name type="scientific">Pseudobacteroides cellulosolvens ATCC 35603 = DSM 2933</name>
    <dbReference type="NCBI Taxonomy" id="398512"/>
    <lineage>
        <taxon>Bacteria</taxon>
        <taxon>Bacillati</taxon>
        <taxon>Bacillota</taxon>
        <taxon>Clostridia</taxon>
        <taxon>Eubacteriales</taxon>
        <taxon>Oscillospiraceae</taxon>
        <taxon>Pseudobacteroides</taxon>
    </lineage>
</organism>
<evidence type="ECO:0000313" key="3">
    <source>
        <dbReference type="Proteomes" id="UP000036923"/>
    </source>
</evidence>
<keyword evidence="3" id="KW-1185">Reference proteome</keyword>
<protein>
    <submittedName>
        <fullName evidence="2">Uncharacterized protein</fullName>
    </submittedName>
</protein>
<feature type="transmembrane region" description="Helical" evidence="1">
    <location>
        <begin position="82"/>
        <end position="104"/>
    </location>
</feature>
<keyword evidence="1" id="KW-0812">Transmembrane</keyword>
<evidence type="ECO:0000313" key="2">
    <source>
        <dbReference type="EMBL" id="KNY30213.1"/>
    </source>
</evidence>
<comment type="caution">
    <text evidence="2">The sequence shown here is derived from an EMBL/GenBank/DDBJ whole genome shotgun (WGS) entry which is preliminary data.</text>
</comment>
<dbReference type="AlphaFoldDB" id="A0A0L6JWK0"/>
<gene>
    <name evidence="2" type="ORF">Bccel_5490</name>
</gene>